<accession>A0A5J6Z5Z0</accession>
<dbReference type="EMBL" id="CP045032">
    <property type="protein sequence ID" value="QFQ02508.1"/>
    <property type="molecule type" value="Genomic_DNA"/>
</dbReference>
<reference evidence="2" key="1">
    <citation type="submission" date="2019-10" db="EMBL/GenBank/DDBJ databases">
        <title>Complete genome sequence of Corynebacterium urogenitalis DSM 108747, isolated from the genital tract of a cow.</title>
        <authorList>
            <person name="Ruckert C."/>
            <person name="Ballas P."/>
            <person name="Wagener K."/>
            <person name="Drillich M."/>
            <person name="Kaempfer P."/>
            <person name="Busse H.-J."/>
            <person name="Ehling-Schulz M."/>
        </authorList>
    </citation>
    <scope>NUCLEOTIDE SEQUENCE [LARGE SCALE GENOMIC DNA]</scope>
    <source>
        <strain evidence="2">LMM 1652</strain>
    </source>
</reference>
<name>A0A5J6Z5Z0_9CORY</name>
<keyword evidence="2" id="KW-1185">Reference proteome</keyword>
<evidence type="ECO:0000313" key="2">
    <source>
        <dbReference type="Proteomes" id="UP000326711"/>
    </source>
</evidence>
<dbReference type="RefSeq" id="WP_151902859.1">
    <property type="nucleotide sequence ID" value="NZ_CP045032.1"/>
</dbReference>
<dbReference type="OrthoDB" id="530636at2"/>
<dbReference type="Proteomes" id="UP000326711">
    <property type="component" value="Chromosome"/>
</dbReference>
<proteinExistence type="predicted"/>
<dbReference type="Pfam" id="PF21893">
    <property type="entry name" value="DUF6918"/>
    <property type="match status" value="1"/>
</dbReference>
<protein>
    <submittedName>
        <fullName evidence="1">Uncharacterized protein</fullName>
    </submittedName>
</protein>
<gene>
    <name evidence="1" type="ORF">CUROG_05725</name>
</gene>
<dbReference type="KEGG" id="cuo:CUROG_05725"/>
<dbReference type="AlphaFoldDB" id="A0A5J6Z5Z0"/>
<organism evidence="1 2">
    <name type="scientific">Corynebacterium urogenitale</name>
    <dbReference type="NCBI Taxonomy" id="2487892"/>
    <lineage>
        <taxon>Bacteria</taxon>
        <taxon>Bacillati</taxon>
        <taxon>Actinomycetota</taxon>
        <taxon>Actinomycetes</taxon>
        <taxon>Mycobacteriales</taxon>
        <taxon>Corynebacteriaceae</taxon>
        <taxon>Corynebacterium</taxon>
    </lineage>
</organism>
<sequence length="150" mass="16175">MSTFREQLLGPKKDSVVADLVDLAERTVQAQSGLSGRLVKGAYAAARKVDENIAAKAAKQLLPEITEDLEPLWNSYVAAGQKGGFGPYLVDRKQQVAGLLLETADRKVHALNNSTARKIYSPVRGKLVTIVEDHVGDLGEVVEQHVNAAT</sequence>
<evidence type="ECO:0000313" key="1">
    <source>
        <dbReference type="EMBL" id="QFQ02508.1"/>
    </source>
</evidence>
<dbReference type="InterPro" id="IPR054211">
    <property type="entry name" value="DUF6918"/>
</dbReference>